<keyword evidence="5" id="KW-1185">Reference proteome</keyword>
<organism evidence="4 5">
    <name type="scientific">Brevundimonas halotolerans</name>
    <dbReference type="NCBI Taxonomy" id="69670"/>
    <lineage>
        <taxon>Bacteria</taxon>
        <taxon>Pseudomonadati</taxon>
        <taxon>Pseudomonadota</taxon>
        <taxon>Alphaproteobacteria</taxon>
        <taxon>Caulobacterales</taxon>
        <taxon>Caulobacteraceae</taxon>
        <taxon>Brevundimonas</taxon>
    </lineage>
</organism>
<dbReference type="SUPFAM" id="SSF55811">
    <property type="entry name" value="Nudix"/>
    <property type="match status" value="1"/>
</dbReference>
<dbReference type="EC" id="3.6.1.55" evidence="4"/>
<dbReference type="GO" id="GO:0006167">
    <property type="term" value="P:AMP biosynthetic process"/>
    <property type="evidence" value="ECO:0007669"/>
    <property type="project" value="TreeGrafter"/>
</dbReference>
<dbReference type="OrthoDB" id="9816040at2"/>
<dbReference type="GO" id="GO:0035539">
    <property type="term" value="F:8-oxo-7,8-dihydrodeoxyguanosine triphosphate pyrophosphatase activity"/>
    <property type="evidence" value="ECO:0007669"/>
    <property type="project" value="UniProtKB-EC"/>
</dbReference>
<dbReference type="Proteomes" id="UP000548978">
    <property type="component" value="Unassembled WGS sequence"/>
</dbReference>
<proteinExistence type="predicted"/>
<comment type="caution">
    <text evidence="4">The sequence shown here is derived from an EMBL/GenBank/DDBJ whole genome shotgun (WGS) entry which is preliminary data.</text>
</comment>
<name>A0A7W9A2Q0_9CAUL</name>
<gene>
    <name evidence="4" type="ORF">FHS65_000847</name>
</gene>
<dbReference type="PROSITE" id="PS00893">
    <property type="entry name" value="NUDIX_BOX"/>
    <property type="match status" value="1"/>
</dbReference>
<dbReference type="InterPro" id="IPR020084">
    <property type="entry name" value="NUDIX_hydrolase_CS"/>
</dbReference>
<evidence type="ECO:0000256" key="1">
    <source>
        <dbReference type="ARBA" id="ARBA00001946"/>
    </source>
</evidence>
<evidence type="ECO:0000313" key="4">
    <source>
        <dbReference type="EMBL" id="MBB5660107.1"/>
    </source>
</evidence>
<protein>
    <submittedName>
        <fullName evidence="4">8-oxo-dGTP diphosphatase</fullName>
        <ecNumber evidence="4">3.6.1.55</ecNumber>
    </submittedName>
</protein>
<dbReference type="GO" id="GO:0004081">
    <property type="term" value="F:bis(5'-nucleosyl)-tetraphosphatase (asymmetrical) activity"/>
    <property type="evidence" value="ECO:0007669"/>
    <property type="project" value="TreeGrafter"/>
</dbReference>
<evidence type="ECO:0000259" key="3">
    <source>
        <dbReference type="PROSITE" id="PS51462"/>
    </source>
</evidence>
<dbReference type="AlphaFoldDB" id="A0A7W9A2Q0"/>
<dbReference type="PROSITE" id="PS51462">
    <property type="entry name" value="NUDIX"/>
    <property type="match status" value="1"/>
</dbReference>
<dbReference type="Pfam" id="PF00293">
    <property type="entry name" value="NUDIX"/>
    <property type="match status" value="1"/>
</dbReference>
<reference evidence="4 5" key="1">
    <citation type="submission" date="2020-08" db="EMBL/GenBank/DDBJ databases">
        <title>Genomic Encyclopedia of Type Strains, Phase IV (KMG-IV): sequencing the most valuable type-strain genomes for metagenomic binning, comparative biology and taxonomic classification.</title>
        <authorList>
            <person name="Goeker M."/>
        </authorList>
    </citation>
    <scope>NUCLEOTIDE SEQUENCE [LARGE SCALE GENOMIC DNA]</scope>
    <source>
        <strain evidence="4 5">DSM 24448</strain>
    </source>
</reference>
<dbReference type="Gene3D" id="3.90.79.10">
    <property type="entry name" value="Nucleoside Triphosphate Pyrophosphohydrolase"/>
    <property type="match status" value="1"/>
</dbReference>
<dbReference type="InterPro" id="IPR051325">
    <property type="entry name" value="Nudix_hydrolase_domain"/>
</dbReference>
<comment type="cofactor">
    <cofactor evidence="1">
        <name>Mg(2+)</name>
        <dbReference type="ChEBI" id="CHEBI:18420"/>
    </cofactor>
</comment>
<feature type="domain" description="Nudix hydrolase" evidence="3">
    <location>
        <begin position="15"/>
        <end position="145"/>
    </location>
</feature>
<accession>A0A7W9A2Q0</accession>
<dbReference type="InterPro" id="IPR015797">
    <property type="entry name" value="NUDIX_hydrolase-like_dom_sf"/>
</dbReference>
<sequence>MLQFGIPRPHHTYAPRPTAFGILVHEGRLACVRIDRGEGSYLDLPGGARDGDESEPEAVVREFREETGLRVAADVCLTEAAQFVDKSDGRTVNNTGGFWTLRLLDPTPSGKIEDDHELVWLDLVEALASLRHEAHAWAVAVWLRSRTSA</sequence>
<dbReference type="PANTHER" id="PTHR21340:SF0">
    <property type="entry name" value="BIS(5'-NUCLEOSYL)-TETRAPHOSPHATASE [ASYMMETRICAL]"/>
    <property type="match status" value="1"/>
</dbReference>
<keyword evidence="2 4" id="KW-0378">Hydrolase</keyword>
<dbReference type="PANTHER" id="PTHR21340">
    <property type="entry name" value="DIADENOSINE 5,5-P1,P4-TETRAPHOSPHATE PYROPHOSPHOHYDROLASE MUTT"/>
    <property type="match status" value="1"/>
</dbReference>
<evidence type="ECO:0000256" key="2">
    <source>
        <dbReference type="ARBA" id="ARBA00022801"/>
    </source>
</evidence>
<dbReference type="RefSeq" id="WP_123287575.1">
    <property type="nucleotide sequence ID" value="NZ_JACIJB010000002.1"/>
</dbReference>
<dbReference type="EMBL" id="JACIJB010000002">
    <property type="protein sequence ID" value="MBB5660107.1"/>
    <property type="molecule type" value="Genomic_DNA"/>
</dbReference>
<dbReference type="InterPro" id="IPR000086">
    <property type="entry name" value="NUDIX_hydrolase_dom"/>
</dbReference>
<evidence type="ECO:0000313" key="5">
    <source>
        <dbReference type="Proteomes" id="UP000548978"/>
    </source>
</evidence>
<dbReference type="GO" id="GO:0006754">
    <property type="term" value="P:ATP biosynthetic process"/>
    <property type="evidence" value="ECO:0007669"/>
    <property type="project" value="TreeGrafter"/>
</dbReference>